<keyword evidence="4" id="KW-0233">DNA recombination</keyword>
<protein>
    <submittedName>
        <fullName evidence="8">Integrase</fullName>
    </submittedName>
</protein>
<proteinExistence type="inferred from homology"/>
<dbReference type="CDD" id="cd00796">
    <property type="entry name" value="INT_Rci_Hp1_C"/>
    <property type="match status" value="1"/>
</dbReference>
<comment type="similarity">
    <text evidence="1">Belongs to the 'phage' integrase family.</text>
</comment>
<evidence type="ECO:0000256" key="1">
    <source>
        <dbReference type="ARBA" id="ARBA00008857"/>
    </source>
</evidence>
<sequence length="361" mass="40950">MGIRLRGSTWWADYTTPSGKRVRRSLETSDKKSAQELYDQLKAGAWRQERLGDKPDKTFDEAALRWLREKSGKKSLDDDKSKIRYFLTYFGGRSLAGITADEIKAAVSELIHRRGKGKGASRITGQPVTDSTRNHYLTWMRSLMRRAQDEWGWLDKAPALAKAKTPNRRIRWLTKEEAARLIECAPPHLAAIIRFALATGLRRSNIINLEWSQVDLQRRVAWIHPDQAKAGRAIGVALNDSACAVISEQLGRHRRFVFTYEGRLMRLDANTAWRASLRRAGITDFRFHDLRHTWASWLVQAGVPLSALQEMGGWESIEMVRRYAHLAPAHLGEHAKRLDSILGGFGTNPAQTKKGSDVETV</sequence>
<dbReference type="PROSITE" id="PS51900">
    <property type="entry name" value="CB"/>
    <property type="match status" value="1"/>
</dbReference>
<dbReference type="InterPro" id="IPR002104">
    <property type="entry name" value="Integrase_catalytic"/>
</dbReference>
<dbReference type="InterPro" id="IPR044068">
    <property type="entry name" value="CB"/>
</dbReference>
<dbReference type="InterPro" id="IPR010998">
    <property type="entry name" value="Integrase_recombinase_N"/>
</dbReference>
<dbReference type="Gene3D" id="1.10.150.130">
    <property type="match status" value="1"/>
</dbReference>
<dbReference type="EMBL" id="CP028519">
    <property type="protein sequence ID" value="AVY95786.1"/>
    <property type="molecule type" value="Genomic_DNA"/>
</dbReference>
<evidence type="ECO:0000256" key="2">
    <source>
        <dbReference type="ARBA" id="ARBA00022908"/>
    </source>
</evidence>
<dbReference type="GO" id="GO:0003677">
    <property type="term" value="F:DNA binding"/>
    <property type="evidence" value="ECO:0007669"/>
    <property type="project" value="UniProtKB-UniRule"/>
</dbReference>
<dbReference type="PANTHER" id="PTHR30349">
    <property type="entry name" value="PHAGE INTEGRASE-RELATED"/>
    <property type="match status" value="1"/>
</dbReference>
<dbReference type="PROSITE" id="PS51898">
    <property type="entry name" value="TYR_RECOMBINASE"/>
    <property type="match status" value="1"/>
</dbReference>
<organism evidence="8 9">
    <name type="scientific">Microvirgula aerodenitrificans</name>
    <dbReference type="NCBI Taxonomy" id="57480"/>
    <lineage>
        <taxon>Bacteria</taxon>
        <taxon>Pseudomonadati</taxon>
        <taxon>Pseudomonadota</taxon>
        <taxon>Betaproteobacteria</taxon>
        <taxon>Neisseriales</taxon>
        <taxon>Aquaspirillaceae</taxon>
        <taxon>Microvirgula</taxon>
    </lineage>
</organism>
<dbReference type="KEGG" id="maer:DAI18_18355"/>
<dbReference type="STRING" id="1122240.GCA_000620105_00834"/>
<accession>A0A2S0PEI3</accession>
<gene>
    <name evidence="8" type="ORF">DAI18_18355</name>
</gene>
<evidence type="ECO:0000313" key="8">
    <source>
        <dbReference type="EMBL" id="AVY95786.1"/>
    </source>
</evidence>
<feature type="domain" description="Core-binding (CB)" evidence="7">
    <location>
        <begin position="57"/>
        <end position="148"/>
    </location>
</feature>
<dbReference type="InterPro" id="IPR013762">
    <property type="entry name" value="Integrase-like_cat_sf"/>
</dbReference>
<feature type="domain" description="Tyr recombinase" evidence="6">
    <location>
        <begin position="168"/>
        <end position="336"/>
    </location>
</feature>
<evidence type="ECO:0000259" key="6">
    <source>
        <dbReference type="PROSITE" id="PS51898"/>
    </source>
</evidence>
<evidence type="ECO:0000259" key="7">
    <source>
        <dbReference type="PROSITE" id="PS51900"/>
    </source>
</evidence>
<dbReference type="InterPro" id="IPR050090">
    <property type="entry name" value="Tyrosine_recombinase_XerCD"/>
</dbReference>
<dbReference type="Gene3D" id="1.10.443.10">
    <property type="entry name" value="Intergrase catalytic core"/>
    <property type="match status" value="1"/>
</dbReference>
<dbReference type="Proteomes" id="UP000244173">
    <property type="component" value="Chromosome"/>
</dbReference>
<evidence type="ECO:0000256" key="4">
    <source>
        <dbReference type="ARBA" id="ARBA00023172"/>
    </source>
</evidence>
<evidence type="ECO:0000313" key="9">
    <source>
        <dbReference type="Proteomes" id="UP000244173"/>
    </source>
</evidence>
<dbReference type="InterPro" id="IPR011010">
    <property type="entry name" value="DNA_brk_join_enz"/>
</dbReference>
<dbReference type="SUPFAM" id="SSF56349">
    <property type="entry name" value="DNA breaking-rejoining enzymes"/>
    <property type="match status" value="1"/>
</dbReference>
<dbReference type="AlphaFoldDB" id="A0A2S0PEI3"/>
<dbReference type="Pfam" id="PF00589">
    <property type="entry name" value="Phage_integrase"/>
    <property type="match status" value="1"/>
</dbReference>
<keyword evidence="2" id="KW-0229">DNA integration</keyword>
<dbReference type="OrthoDB" id="662444at2"/>
<keyword evidence="9" id="KW-1185">Reference proteome</keyword>
<dbReference type="PANTHER" id="PTHR30349:SF64">
    <property type="entry name" value="PROPHAGE INTEGRASE INTD-RELATED"/>
    <property type="match status" value="1"/>
</dbReference>
<dbReference type="GO" id="GO:0006310">
    <property type="term" value="P:DNA recombination"/>
    <property type="evidence" value="ECO:0007669"/>
    <property type="project" value="UniProtKB-KW"/>
</dbReference>
<dbReference type="GO" id="GO:0015074">
    <property type="term" value="P:DNA integration"/>
    <property type="evidence" value="ECO:0007669"/>
    <property type="project" value="UniProtKB-KW"/>
</dbReference>
<reference evidence="8 9" key="1">
    <citation type="submission" date="2018-04" db="EMBL/GenBank/DDBJ databases">
        <title>Denitrifier Microvirgula.</title>
        <authorList>
            <person name="Anderson E."/>
            <person name="Jang J."/>
            <person name="Ishii S."/>
        </authorList>
    </citation>
    <scope>NUCLEOTIDE SEQUENCE [LARGE SCALE GENOMIC DNA]</scope>
    <source>
        <strain evidence="8 9">BE2.4</strain>
    </source>
</reference>
<name>A0A2S0PEI3_9NEIS</name>
<keyword evidence="3 5" id="KW-0238">DNA-binding</keyword>
<evidence type="ECO:0000256" key="3">
    <source>
        <dbReference type="ARBA" id="ARBA00023125"/>
    </source>
</evidence>
<evidence type="ECO:0000256" key="5">
    <source>
        <dbReference type="PROSITE-ProRule" id="PRU01248"/>
    </source>
</evidence>